<comment type="caution">
    <text evidence="10">The sequence shown here is derived from an EMBL/GenBank/DDBJ whole genome shotgun (WGS) entry which is preliminary data.</text>
</comment>
<dbReference type="EMBL" id="JAWZYT010000199">
    <property type="protein sequence ID" value="KAK4326789.1"/>
    <property type="molecule type" value="Genomic_DNA"/>
</dbReference>
<dbReference type="GO" id="GO:0050660">
    <property type="term" value="F:flavin adenine dinucleotide binding"/>
    <property type="evidence" value="ECO:0007669"/>
    <property type="project" value="InterPro"/>
</dbReference>
<evidence type="ECO:0000259" key="8">
    <source>
        <dbReference type="PROSITE" id="PS00623"/>
    </source>
</evidence>
<dbReference type="SUPFAM" id="SSF54373">
    <property type="entry name" value="FAD-linked reductases, C-terminal domain"/>
    <property type="match status" value="1"/>
</dbReference>
<organism evidence="10 11">
    <name type="scientific">Petrolisthes manimaculis</name>
    <dbReference type="NCBI Taxonomy" id="1843537"/>
    <lineage>
        <taxon>Eukaryota</taxon>
        <taxon>Metazoa</taxon>
        <taxon>Ecdysozoa</taxon>
        <taxon>Arthropoda</taxon>
        <taxon>Crustacea</taxon>
        <taxon>Multicrustacea</taxon>
        <taxon>Malacostraca</taxon>
        <taxon>Eumalacostraca</taxon>
        <taxon>Eucarida</taxon>
        <taxon>Decapoda</taxon>
        <taxon>Pleocyemata</taxon>
        <taxon>Anomura</taxon>
        <taxon>Galatheoidea</taxon>
        <taxon>Porcellanidae</taxon>
        <taxon>Petrolisthes</taxon>
    </lineage>
</organism>
<feature type="domain" description="Glucose-methanol-choline oxidoreductase N-terminal" evidence="9">
    <location>
        <begin position="308"/>
        <end position="322"/>
    </location>
</feature>
<keyword evidence="11" id="KW-1185">Reference proteome</keyword>
<dbReference type="InterPro" id="IPR036188">
    <property type="entry name" value="FAD/NAD-bd_sf"/>
</dbReference>
<feature type="binding site" evidence="5">
    <location>
        <position position="549"/>
    </location>
    <ligand>
        <name>substrate</name>
    </ligand>
</feature>
<proteinExistence type="inferred from homology"/>
<evidence type="ECO:0000256" key="5">
    <source>
        <dbReference type="PIRSR" id="PIRSR000137-2"/>
    </source>
</evidence>
<evidence type="ECO:0000256" key="6">
    <source>
        <dbReference type="RuleBase" id="RU003968"/>
    </source>
</evidence>
<evidence type="ECO:0000256" key="7">
    <source>
        <dbReference type="SAM" id="Phobius"/>
    </source>
</evidence>
<evidence type="ECO:0000256" key="1">
    <source>
        <dbReference type="ARBA" id="ARBA00001974"/>
    </source>
</evidence>
<reference evidence="10" key="1">
    <citation type="submission" date="2023-11" db="EMBL/GenBank/DDBJ databases">
        <title>Genome assemblies of two species of porcelain crab, Petrolisthes cinctipes and Petrolisthes manimaculis (Anomura: Porcellanidae).</title>
        <authorList>
            <person name="Angst P."/>
        </authorList>
    </citation>
    <scope>NUCLEOTIDE SEQUENCE</scope>
    <source>
        <strain evidence="10">PB745_02</strain>
        <tissue evidence="10">Gill</tissue>
    </source>
</reference>
<evidence type="ECO:0000313" key="11">
    <source>
        <dbReference type="Proteomes" id="UP001292094"/>
    </source>
</evidence>
<dbReference type="Gene3D" id="3.50.50.60">
    <property type="entry name" value="FAD/NAD(P)-binding domain"/>
    <property type="match status" value="1"/>
</dbReference>
<keyword evidence="7" id="KW-0472">Membrane</keyword>
<evidence type="ECO:0000259" key="9">
    <source>
        <dbReference type="PROSITE" id="PS00624"/>
    </source>
</evidence>
<accession>A0AAE1QHU4</accession>
<dbReference type="PANTHER" id="PTHR11552:SF147">
    <property type="entry name" value="CHOLINE DEHYDROGENASE, MITOCHONDRIAL"/>
    <property type="match status" value="1"/>
</dbReference>
<dbReference type="SUPFAM" id="SSF51905">
    <property type="entry name" value="FAD/NAD(P)-binding domain"/>
    <property type="match status" value="1"/>
</dbReference>
<dbReference type="InterPro" id="IPR007867">
    <property type="entry name" value="GMC_OxRtase_C"/>
</dbReference>
<sequence>MSLLPLNTLRDGVVGLAILAGIPIVRLLLSLVVLRLQPQYAYQPPHHILPQYDFVVVGGGSAGGVVAARLSEVPEWKVLVLEAGPAPPPETYVPALAFMSLLPQYPGVWHFKTVPQKHALKNFAGQKANIAQGRALGGGSTVNGMFYSRGNKRDFDRWASLGNPGWDYNSVLPYFVKAEDFRGPLPPEYEKFHGRGGPLTVTPQPPTTLARQFLKAGAQLGFPIVDFRGPIQAGFPENASFTIRDGVRCSTAECYLRPASSRPNLHILHSATVLKVLFRGKRVSGVTFEHNGKVMNVGARREVIVSAGALRSPQLLMVSGLGPSEHLRRHNVDVVLDLPGVGQNLHDHIIVNGLSWTHPRNSAFSSPTELFTPSSVHQYIRERQGPLAEVPVNLHNAFMRVGNRGDPSWPNLQILFLSSIFGDDFGTVNAASFNFDARRFKRYFGDIYGQSGFSMRPILVDPKSRGSLTLRSSDPRDDPYIDPNYLSHPDDVATLVEGIKLVLALGHTPPLKDEVKAKFFDKPLPECVGEGPGSDKYWACYVRHMANTYFHFAGTCKMAPSSDPYGVVDHRLRVRGVGGLRVADASVMPTVTAGNTNIPSIMIGERAADFIKQEWHKLTTFPVHHSQQRYKHYDGNTRPKSSSAVPFTIVPAISRRYKQT</sequence>
<evidence type="ECO:0000256" key="4">
    <source>
        <dbReference type="ARBA" id="ARBA00022827"/>
    </source>
</evidence>
<dbReference type="GO" id="GO:0016614">
    <property type="term" value="F:oxidoreductase activity, acting on CH-OH group of donors"/>
    <property type="evidence" value="ECO:0007669"/>
    <property type="project" value="InterPro"/>
</dbReference>
<evidence type="ECO:0000256" key="2">
    <source>
        <dbReference type="ARBA" id="ARBA00010790"/>
    </source>
</evidence>
<dbReference type="Gene3D" id="3.30.560.10">
    <property type="entry name" value="Glucose Oxidase, domain 3"/>
    <property type="match status" value="1"/>
</dbReference>
<keyword evidence="4 5" id="KW-0274">FAD</keyword>
<feature type="binding site" evidence="5">
    <location>
        <position position="273"/>
    </location>
    <ligand>
        <name>FAD</name>
        <dbReference type="ChEBI" id="CHEBI:57692"/>
    </ligand>
</feature>
<dbReference type="PIRSF" id="PIRSF000137">
    <property type="entry name" value="Alcohol_oxidase"/>
    <property type="match status" value="1"/>
</dbReference>
<keyword evidence="3 6" id="KW-0285">Flavoprotein</keyword>
<dbReference type="PROSITE" id="PS00623">
    <property type="entry name" value="GMC_OXRED_1"/>
    <property type="match status" value="1"/>
</dbReference>
<dbReference type="InterPro" id="IPR000172">
    <property type="entry name" value="GMC_OxRdtase_N"/>
</dbReference>
<dbReference type="Pfam" id="PF00732">
    <property type="entry name" value="GMC_oxred_N"/>
    <property type="match status" value="1"/>
</dbReference>
<dbReference type="Proteomes" id="UP001292094">
    <property type="component" value="Unassembled WGS sequence"/>
</dbReference>
<gene>
    <name evidence="10" type="ORF">Pmani_002715</name>
</gene>
<name>A0AAE1QHU4_9EUCA</name>
<protein>
    <recommendedName>
        <fullName evidence="8 9">Glucose-methanol-choline oxidoreductase N-terminal domain-containing protein</fullName>
    </recommendedName>
</protein>
<dbReference type="InterPro" id="IPR012132">
    <property type="entry name" value="GMC_OxRdtase"/>
</dbReference>
<keyword evidence="7" id="KW-1133">Transmembrane helix</keyword>
<dbReference type="PROSITE" id="PS00624">
    <property type="entry name" value="GMC_OXRED_2"/>
    <property type="match status" value="1"/>
</dbReference>
<dbReference type="Pfam" id="PF05199">
    <property type="entry name" value="GMC_oxred_C"/>
    <property type="match status" value="1"/>
</dbReference>
<feature type="domain" description="Glucose-methanol-choline oxidoreductase N-terminal" evidence="8">
    <location>
        <begin position="133"/>
        <end position="156"/>
    </location>
</feature>
<feature type="transmembrane region" description="Helical" evidence="7">
    <location>
        <begin position="12"/>
        <end position="34"/>
    </location>
</feature>
<keyword evidence="7" id="KW-0812">Transmembrane</keyword>
<comment type="similarity">
    <text evidence="2 6">Belongs to the GMC oxidoreductase family.</text>
</comment>
<dbReference type="AlphaFoldDB" id="A0AAE1QHU4"/>
<evidence type="ECO:0000313" key="10">
    <source>
        <dbReference type="EMBL" id="KAK4326789.1"/>
    </source>
</evidence>
<dbReference type="PANTHER" id="PTHR11552">
    <property type="entry name" value="GLUCOSE-METHANOL-CHOLINE GMC OXIDOREDUCTASE"/>
    <property type="match status" value="1"/>
</dbReference>
<evidence type="ECO:0000256" key="3">
    <source>
        <dbReference type="ARBA" id="ARBA00022630"/>
    </source>
</evidence>
<comment type="cofactor">
    <cofactor evidence="1 5">
        <name>FAD</name>
        <dbReference type="ChEBI" id="CHEBI:57692"/>
    </cofactor>
</comment>